<keyword evidence="3" id="KW-0378">Hydrolase</keyword>
<dbReference type="Pfam" id="PF06831">
    <property type="entry name" value="H2TH"/>
    <property type="match status" value="1"/>
</dbReference>
<dbReference type="SMART" id="SM01232">
    <property type="entry name" value="H2TH"/>
    <property type="match status" value="1"/>
</dbReference>
<keyword evidence="3" id="KW-0540">Nuclease</keyword>
<dbReference type="InterPro" id="IPR035937">
    <property type="entry name" value="FPG_N"/>
</dbReference>
<dbReference type="GO" id="GO:0006284">
    <property type="term" value="P:base-excision repair"/>
    <property type="evidence" value="ECO:0007669"/>
    <property type="project" value="InterPro"/>
</dbReference>
<dbReference type="GO" id="GO:0003684">
    <property type="term" value="F:damaged DNA binding"/>
    <property type="evidence" value="ECO:0007669"/>
    <property type="project" value="InterPro"/>
</dbReference>
<dbReference type="Gene3D" id="3.20.190.10">
    <property type="entry name" value="MutM-like, N-terminal"/>
    <property type="match status" value="1"/>
</dbReference>
<evidence type="ECO:0000313" key="3">
    <source>
        <dbReference type="EMBL" id="KAA3759934.1"/>
    </source>
</evidence>
<dbReference type="InterPro" id="IPR015886">
    <property type="entry name" value="H2TH_FPG"/>
</dbReference>
<evidence type="ECO:0000313" key="4">
    <source>
        <dbReference type="Proteomes" id="UP000422221"/>
    </source>
</evidence>
<comment type="caution">
    <text evidence="3">The sequence shown here is derived from an EMBL/GenBank/DDBJ whole genome shotgun (WGS) entry which is preliminary data.</text>
</comment>
<name>A0A7J4XEL2_9BACE</name>
<dbReference type="SUPFAM" id="SSF46946">
    <property type="entry name" value="S13-like H2TH domain"/>
    <property type="match status" value="1"/>
</dbReference>
<organism evidence="3 4">
    <name type="scientific">Bacteroides salyersiae</name>
    <dbReference type="NCBI Taxonomy" id="291644"/>
    <lineage>
        <taxon>Bacteria</taxon>
        <taxon>Pseudomonadati</taxon>
        <taxon>Bacteroidota</taxon>
        <taxon>Bacteroidia</taxon>
        <taxon>Bacteroidales</taxon>
        <taxon>Bacteroidaceae</taxon>
        <taxon>Bacteroides</taxon>
    </lineage>
</organism>
<dbReference type="GO" id="GO:0003906">
    <property type="term" value="F:DNA-(apurinic or apyrimidinic site) endonuclease activity"/>
    <property type="evidence" value="ECO:0007669"/>
    <property type="project" value="InterPro"/>
</dbReference>
<dbReference type="GO" id="GO:0008270">
    <property type="term" value="F:zinc ion binding"/>
    <property type="evidence" value="ECO:0007669"/>
    <property type="project" value="InterPro"/>
</dbReference>
<dbReference type="PANTHER" id="PTHR22993">
    <property type="entry name" value="FORMAMIDOPYRIMIDINE-DNA GLYCOSYLASE"/>
    <property type="match status" value="1"/>
</dbReference>
<dbReference type="SUPFAM" id="SSF81624">
    <property type="entry name" value="N-terminal domain of MutM-like DNA repair proteins"/>
    <property type="match status" value="1"/>
</dbReference>
<dbReference type="RefSeq" id="WP_130059615.1">
    <property type="nucleotide sequence ID" value="NZ_JADNPJ010000021.1"/>
</dbReference>
<dbReference type="InterPro" id="IPR010979">
    <property type="entry name" value="Ribosomal_uS13-like_H2TH"/>
</dbReference>
<feature type="domain" description="Formamidopyrimidine-DNA glycosylase H2TH DNA-binding" evidence="2">
    <location>
        <begin position="144"/>
        <end position="232"/>
    </location>
</feature>
<comment type="similarity">
    <text evidence="1">Belongs to the FPG family.</text>
</comment>
<proteinExistence type="inferred from homology"/>
<dbReference type="AlphaFoldDB" id="A0A7J4XEL2"/>
<evidence type="ECO:0000256" key="1">
    <source>
        <dbReference type="ARBA" id="ARBA00009409"/>
    </source>
</evidence>
<sequence>MIEAPEACCLSEQLNRTVRGKRITNVFAQYTPHKFAWFYGNPKEYPERLTGKTIDKINPCGGMIEIEAGDMMLILTDGINLRYFTPGEKLPARHQLLIGFEDESCLVASVRMYGGLWCFPKEGFNAPIAAYYETAKNKPQVMTDEFCESYFRKLIYADEAQKKTTKAFLATEQTIPGLGNGVLQDILYNARIHPKTRIHSLSAGQKEELYHQIKSTLQEMYNLGGRSTETDLFGKSGGYIPHLSKNTAGTICPRCEDMIKKENYLGGSIYYCSGCQPIQ</sequence>
<keyword evidence="3" id="KW-0255">Endonuclease</keyword>
<dbReference type="EMBL" id="VWMK01000021">
    <property type="protein sequence ID" value="KAA3759934.1"/>
    <property type="molecule type" value="Genomic_DNA"/>
</dbReference>
<accession>A0A7J4XEL2</accession>
<dbReference type="PANTHER" id="PTHR22993:SF9">
    <property type="entry name" value="FORMAMIDOPYRIMIDINE-DNA GLYCOSYLASE"/>
    <property type="match status" value="1"/>
</dbReference>
<dbReference type="Gene3D" id="1.10.8.50">
    <property type="match status" value="1"/>
</dbReference>
<protein>
    <submittedName>
        <fullName evidence="3">Endonuclease VIII</fullName>
    </submittedName>
</protein>
<gene>
    <name evidence="3" type="ORF">F3F73_18885</name>
</gene>
<dbReference type="GO" id="GO:0034039">
    <property type="term" value="F:8-oxo-7,8-dihydroguanine DNA N-glycosylase activity"/>
    <property type="evidence" value="ECO:0007669"/>
    <property type="project" value="TreeGrafter"/>
</dbReference>
<evidence type="ECO:0000259" key="2">
    <source>
        <dbReference type="SMART" id="SM01232"/>
    </source>
</evidence>
<dbReference type="Proteomes" id="UP000422221">
    <property type="component" value="Unassembled WGS sequence"/>
</dbReference>
<reference evidence="3 4" key="1">
    <citation type="journal article" date="2019" name="Nat. Med.">
        <title>A library of human gut bacterial isolates paired with longitudinal multiomics data enables mechanistic microbiome research.</title>
        <authorList>
            <person name="Poyet M."/>
            <person name="Groussin M."/>
            <person name="Gibbons S.M."/>
            <person name="Avila-Pacheco J."/>
            <person name="Jiang X."/>
            <person name="Kearney S.M."/>
            <person name="Perrotta A.R."/>
            <person name="Berdy B."/>
            <person name="Zhao S."/>
            <person name="Lieberman T.D."/>
            <person name="Swanson P.K."/>
            <person name="Smith M."/>
            <person name="Roesemann S."/>
            <person name="Alexander J.E."/>
            <person name="Rich S.A."/>
            <person name="Livny J."/>
            <person name="Vlamakis H."/>
            <person name="Clish C."/>
            <person name="Bullock K."/>
            <person name="Deik A."/>
            <person name="Scott J."/>
            <person name="Pierce K.A."/>
            <person name="Xavier R.J."/>
            <person name="Alm E.J."/>
        </authorList>
    </citation>
    <scope>NUCLEOTIDE SEQUENCE [LARGE SCALE GENOMIC DNA]</scope>
    <source>
        <strain evidence="3 4">BIOML-A10</strain>
    </source>
</reference>
<dbReference type="CDD" id="cd08975">
    <property type="entry name" value="BaFpgNei_N_3"/>
    <property type="match status" value="1"/>
</dbReference>
<dbReference type="SUPFAM" id="SSF57716">
    <property type="entry name" value="Glucocorticoid receptor-like (DNA-binding domain)"/>
    <property type="match status" value="1"/>
</dbReference>